<reference evidence="3 4" key="1">
    <citation type="submission" date="2021-10" db="EMBL/GenBank/DDBJ databases">
        <authorList>
            <person name="Koch H."/>
        </authorList>
    </citation>
    <scope>NUCLEOTIDE SEQUENCE [LARGE SCALE GENOMIC DNA]</scope>
    <source>
        <strain evidence="3">6680</strain>
    </source>
</reference>
<dbReference type="SUPFAM" id="SSF51905">
    <property type="entry name" value="FAD/NAD(P)-binding domain"/>
    <property type="match status" value="1"/>
</dbReference>
<dbReference type="EMBL" id="OU912926">
    <property type="protein sequence ID" value="CAG9933897.1"/>
    <property type="molecule type" value="Genomic_DNA"/>
</dbReference>
<evidence type="ECO:0000259" key="2">
    <source>
        <dbReference type="Pfam" id="PF01494"/>
    </source>
</evidence>
<protein>
    <submittedName>
        <fullName evidence="3">Monooxygenase</fullName>
    </submittedName>
</protein>
<dbReference type="PANTHER" id="PTHR43476">
    <property type="entry name" value="3-(3-HYDROXY-PHENYL)PROPIONATE/3-HYDROXYCINNAMIC ACID HYDROXYLASE"/>
    <property type="match status" value="1"/>
</dbReference>
<dbReference type="Pfam" id="PF01494">
    <property type="entry name" value="FAD_binding_3"/>
    <property type="match status" value="1"/>
</dbReference>
<accession>A0ABN8APE1</accession>
<dbReference type="NCBIfam" id="NF004833">
    <property type="entry name" value="PRK06185.1-1"/>
    <property type="match status" value="1"/>
</dbReference>
<dbReference type="RefSeq" id="WP_239797608.1">
    <property type="nucleotide sequence ID" value="NZ_OU912926.1"/>
</dbReference>
<dbReference type="InterPro" id="IPR002938">
    <property type="entry name" value="FAD-bd"/>
</dbReference>
<keyword evidence="4" id="KW-1185">Reference proteome</keyword>
<evidence type="ECO:0000313" key="3">
    <source>
        <dbReference type="EMBL" id="CAG9933897.1"/>
    </source>
</evidence>
<gene>
    <name evidence="3" type="ORF">NTG6680_2648</name>
</gene>
<evidence type="ECO:0000313" key="4">
    <source>
        <dbReference type="Proteomes" id="UP000839052"/>
    </source>
</evidence>
<dbReference type="InterPro" id="IPR036188">
    <property type="entry name" value="FAD/NAD-bd_sf"/>
</dbReference>
<proteinExistence type="predicted"/>
<dbReference type="Gene3D" id="3.50.50.60">
    <property type="entry name" value="FAD/NAD(P)-binding domain"/>
    <property type="match status" value="2"/>
</dbReference>
<keyword evidence="3" id="KW-0503">Monooxygenase</keyword>
<evidence type="ECO:0000256" key="1">
    <source>
        <dbReference type="ARBA" id="ARBA00023002"/>
    </source>
</evidence>
<dbReference type="PANTHER" id="PTHR43476:SF5">
    <property type="entry name" value="FAD-DEPENDENT MONOOXYGENASE"/>
    <property type="match status" value="1"/>
</dbReference>
<dbReference type="GO" id="GO:0004497">
    <property type="term" value="F:monooxygenase activity"/>
    <property type="evidence" value="ECO:0007669"/>
    <property type="project" value="UniProtKB-KW"/>
</dbReference>
<feature type="domain" description="FAD-binding" evidence="2">
    <location>
        <begin position="6"/>
        <end position="322"/>
    </location>
</feature>
<organism evidence="3 4">
    <name type="scientific">Candidatus Nitrotoga arctica</name>
    <dbReference type="NCBI Taxonomy" id="453162"/>
    <lineage>
        <taxon>Bacteria</taxon>
        <taxon>Pseudomonadati</taxon>
        <taxon>Pseudomonadota</taxon>
        <taxon>Betaproteobacteria</taxon>
        <taxon>Nitrosomonadales</taxon>
        <taxon>Gallionellaceae</taxon>
        <taxon>Candidatus Nitrotoga</taxon>
    </lineage>
</organism>
<dbReference type="NCBIfam" id="NF004834">
    <property type="entry name" value="PRK06185.1-3"/>
    <property type="match status" value="1"/>
</dbReference>
<dbReference type="InterPro" id="IPR050631">
    <property type="entry name" value="PheA/TfdB_FAD_monoxygenase"/>
</dbReference>
<dbReference type="Proteomes" id="UP000839052">
    <property type="component" value="Chromosome"/>
</dbReference>
<keyword evidence="1" id="KW-0560">Oxidoreductase</keyword>
<dbReference type="PRINTS" id="PR00420">
    <property type="entry name" value="RNGMNOXGNASE"/>
</dbReference>
<name>A0ABN8APE1_9PROT</name>
<sequence length="404" mass="45223">MNTVTVQCCIAGGGPAGMMLGLLLARAGVEVLVLEKHADFLRDFRGDTIHPSTLEVMHELGLLRDLLKLPHQEAPQINGQFGNLKLTIADFTHLKTQCRFIAFMPQWDFLNFLADRAVCYPTFSLRMHSEVTGLIEEAGHVVGVQAMSPDGPLTVHASLVVGADGRHSVVRAQAGLQVEDLGAPMDVLWFRLSRRPDDSEYPIGRFDAGRIFIMLSRGDYWQCGFVIPKGSHAQIRERGLSVFRSDLVQLAPFMADRVDELQDWEEIKLLTVQVDRLRQWYRPGLLCLGDAAHAMSPVAGVGINLAIQDAIAAANLLAAPLRANKLTTEDLRRVQQRREWPTHMTQRMQLFIQNRVISRVLHGEGQLSPPIFIRLLARFPFLRRIPARLIGIGFRPEHVNMPSS</sequence>